<protein>
    <submittedName>
        <fullName evidence="1">Uncharacterized protein</fullName>
    </submittedName>
</protein>
<sequence>MRVLNLTGLKNATETTDSPAAAGLVATETAERIQREHRFGRPTAVLHFTDSEPRTVPAEKNEAQRIQERAPSCGAGKSFYRCANGFIGCCSVDPCLPGETCPDGKTKSATEETTETATQARTVTTQLSDRTADSDQDGRTSISFPHREPLLTTTRTGDSTSSPSSRPTPDANLAPECPDGNGRTGTPFTDSSGIEYIVYCNRDNTQSTLDTTTVGVGGYAECFSACSKSKDCAGFTFIGRDTGSCLLKSAMPSVFYQRRLGRSYVSCEKVDPNAVAPGATSASTPKGSDSSKKAPVGIIVGAVLGSLALLALLVVLIAFFAKRHRKKIERRRATITQVISGPIEVQETTPTGGHHRQGSSSHDVFQPFGGFYRGWTKSQSYEMTEDGRLSEYRPKSYRPEPEAPGMRAEGNLTTLPATVYQVPRKPVPQRVTALDDLPTQRPGSQGSSDRASRFREHLGELGDSQSQSSADRNASPSIDSPTLGRQAYAPPNAPLADEIWRTQHLGS</sequence>
<gene>
    <name evidence="1" type="ORF">LTR37_018967</name>
</gene>
<comment type="caution">
    <text evidence="1">The sequence shown here is derived from an EMBL/GenBank/DDBJ whole genome shotgun (WGS) entry which is preliminary data.</text>
</comment>
<name>A0ACC3MFJ6_9PEZI</name>
<organism evidence="1 2">
    <name type="scientific">Vermiconidia calcicola</name>
    <dbReference type="NCBI Taxonomy" id="1690605"/>
    <lineage>
        <taxon>Eukaryota</taxon>
        <taxon>Fungi</taxon>
        <taxon>Dikarya</taxon>
        <taxon>Ascomycota</taxon>
        <taxon>Pezizomycotina</taxon>
        <taxon>Dothideomycetes</taxon>
        <taxon>Dothideomycetidae</taxon>
        <taxon>Mycosphaerellales</taxon>
        <taxon>Extremaceae</taxon>
        <taxon>Vermiconidia</taxon>
    </lineage>
</organism>
<evidence type="ECO:0000313" key="2">
    <source>
        <dbReference type="Proteomes" id="UP001281147"/>
    </source>
</evidence>
<dbReference type="EMBL" id="JAUTXU010000279">
    <property type="protein sequence ID" value="KAK3690793.1"/>
    <property type="molecule type" value="Genomic_DNA"/>
</dbReference>
<evidence type="ECO:0000313" key="1">
    <source>
        <dbReference type="EMBL" id="KAK3690793.1"/>
    </source>
</evidence>
<keyword evidence="2" id="KW-1185">Reference proteome</keyword>
<dbReference type="Proteomes" id="UP001281147">
    <property type="component" value="Unassembled WGS sequence"/>
</dbReference>
<reference evidence="1" key="1">
    <citation type="submission" date="2023-07" db="EMBL/GenBank/DDBJ databases">
        <title>Black Yeasts Isolated from many extreme environments.</title>
        <authorList>
            <person name="Coleine C."/>
            <person name="Stajich J.E."/>
            <person name="Selbmann L."/>
        </authorList>
    </citation>
    <scope>NUCLEOTIDE SEQUENCE</scope>
    <source>
        <strain evidence="1">CCFEE 5714</strain>
    </source>
</reference>
<proteinExistence type="predicted"/>
<accession>A0ACC3MFJ6</accession>